<accession>A0A4R4E3E6</accession>
<dbReference type="OrthoDB" id="1186563at2"/>
<proteinExistence type="predicted"/>
<organism evidence="2 3">
    <name type="scientific">Flaviaesturariibacter aridisoli</name>
    <dbReference type="NCBI Taxonomy" id="2545761"/>
    <lineage>
        <taxon>Bacteria</taxon>
        <taxon>Pseudomonadati</taxon>
        <taxon>Bacteroidota</taxon>
        <taxon>Chitinophagia</taxon>
        <taxon>Chitinophagales</taxon>
        <taxon>Chitinophagaceae</taxon>
        <taxon>Flaviaestuariibacter</taxon>
    </lineage>
</organism>
<gene>
    <name evidence="2" type="ORF">E0486_07400</name>
</gene>
<sequence>MSMKRFFAMGILALALSQNAQGQVDPHFSQFFVFPGWVNPAFTGAFDGTYRVSGVFRSQWQSMAGGFKTVGFSAEANTNRNVALGVNAFQQTTGTGYTYQQVNASFAYNGVTFDPDGYKVLSFGLQAGFISRRFDASKFQTEDQWSNLTGYNSTIPSADLLTANSSSVFDASAGVMYMDLTEDKKINPYIGFAVHHLTSPEEYFVSRSEKTKMPMRLTGHVSLGINVSEFTVVTPSVLYLRQGTAEEQVLGLNVRHRVSDDVSLLGGASYRVNDAFVPFAGLQYGNFKIGASYDVNASDIGKNVAKTNSFEVSLSLIFNKGEDNRYLRCPTF</sequence>
<reference evidence="2 3" key="1">
    <citation type="submission" date="2019-03" db="EMBL/GenBank/DDBJ databases">
        <authorList>
            <person name="Kim M.K.M."/>
        </authorList>
    </citation>
    <scope>NUCLEOTIDE SEQUENCE [LARGE SCALE GENOMIC DNA]</scope>
    <source>
        <strain evidence="2 3">17J68-15</strain>
    </source>
</reference>
<dbReference type="EMBL" id="SKFH01000008">
    <property type="protein sequence ID" value="TCZ73170.1"/>
    <property type="molecule type" value="Genomic_DNA"/>
</dbReference>
<evidence type="ECO:0000313" key="2">
    <source>
        <dbReference type="EMBL" id="TCZ73170.1"/>
    </source>
</evidence>
<dbReference type="NCBIfam" id="TIGR03519">
    <property type="entry name" value="T9SS_PorP_fam"/>
    <property type="match status" value="1"/>
</dbReference>
<dbReference type="Proteomes" id="UP000295164">
    <property type="component" value="Unassembled WGS sequence"/>
</dbReference>
<protein>
    <submittedName>
        <fullName evidence="2">Type IX secretion system membrane protein PorP/SprF</fullName>
    </submittedName>
</protein>
<feature type="chain" id="PRO_5020246033" evidence="1">
    <location>
        <begin position="23"/>
        <end position="332"/>
    </location>
</feature>
<dbReference type="AlphaFoldDB" id="A0A4R4E3E6"/>
<dbReference type="Pfam" id="PF11751">
    <property type="entry name" value="PorP_SprF"/>
    <property type="match status" value="1"/>
</dbReference>
<feature type="signal peptide" evidence="1">
    <location>
        <begin position="1"/>
        <end position="22"/>
    </location>
</feature>
<keyword evidence="3" id="KW-1185">Reference proteome</keyword>
<keyword evidence="1" id="KW-0732">Signal</keyword>
<name>A0A4R4E3E6_9BACT</name>
<evidence type="ECO:0000256" key="1">
    <source>
        <dbReference type="SAM" id="SignalP"/>
    </source>
</evidence>
<comment type="caution">
    <text evidence="2">The sequence shown here is derived from an EMBL/GenBank/DDBJ whole genome shotgun (WGS) entry which is preliminary data.</text>
</comment>
<evidence type="ECO:0000313" key="3">
    <source>
        <dbReference type="Proteomes" id="UP000295164"/>
    </source>
</evidence>
<dbReference type="InterPro" id="IPR019861">
    <property type="entry name" value="PorP/SprF_Bacteroidetes"/>
</dbReference>